<accession>M7SDA4</accession>
<feature type="compositionally biased region" description="Low complexity" evidence="1">
    <location>
        <begin position="971"/>
        <end position="980"/>
    </location>
</feature>
<gene>
    <name evidence="3" type="ORF">UCREL1_8859</name>
</gene>
<dbReference type="Gene3D" id="2.130.10.10">
    <property type="entry name" value="YVTN repeat-like/Quinoprotein amine dehydrogenase"/>
    <property type="match status" value="1"/>
</dbReference>
<organism evidence="3 4">
    <name type="scientific">Eutypa lata (strain UCR-EL1)</name>
    <name type="common">Grapevine dieback disease fungus</name>
    <name type="synonym">Eutypa armeniacae</name>
    <dbReference type="NCBI Taxonomy" id="1287681"/>
    <lineage>
        <taxon>Eukaryota</taxon>
        <taxon>Fungi</taxon>
        <taxon>Dikarya</taxon>
        <taxon>Ascomycota</taxon>
        <taxon>Pezizomycotina</taxon>
        <taxon>Sordariomycetes</taxon>
        <taxon>Xylariomycetidae</taxon>
        <taxon>Xylariales</taxon>
        <taxon>Diatrypaceae</taxon>
        <taxon>Eutypa</taxon>
    </lineage>
</organism>
<dbReference type="EMBL" id="KB707114">
    <property type="protein sequence ID" value="EMR64194.1"/>
    <property type="molecule type" value="Genomic_DNA"/>
</dbReference>
<dbReference type="OrthoDB" id="342131at2759"/>
<dbReference type="InterPro" id="IPR022033">
    <property type="entry name" value="Rav1p_C"/>
</dbReference>
<dbReference type="OMA" id="NSHLTLW"/>
<evidence type="ECO:0000313" key="3">
    <source>
        <dbReference type="EMBL" id="EMR64194.1"/>
    </source>
</evidence>
<feature type="compositionally biased region" description="Low complexity" evidence="1">
    <location>
        <begin position="535"/>
        <end position="560"/>
    </location>
</feature>
<sequence>MKAVLPGRPEARLQALSTGYWDGRRIIVYATGNALAILSDPDTLLQTIYDDHDDDEDEDGEENGRRKKLDAVAFDEASGKIAAAAGKDVRIYQPIPIVAPAFGAGTAVDGALKWALQTAFEIEDDKDDPNDAPTTTKPKPKPKPKPIPATLSWGSSEELLVGRTSLQLYNTTTTPPSCHWRQRLASAAKSAQLSPDSAYIASVGHRDRLVKVWRRLNFGFEEVRFEFGYLPHPRAVASLQWRRPFHPAQSTTENILYSFAVDGVARVWTTGVPEGHGHHGFGCQNLRLWGMLDLVGAIGDVPGQQRQQQQQGDKRVDDGLRWAFIISQRDLAHATERAIQERGGEAGQLQKDDVALQYLISIANRDTEICVVLDGRGSMSAWALENVSAKTTGKVGTNIDNVAFVRSKDFEFLAEPPSTQSSTTTTSQPPPHVEILNYCNRSAGNLHLLIHRFDDGTVDLFEGSIADLLDPTFVRTGRLEPRATWSGHSAAVKKIVRNFSGRAIVSRTQQGGESIVWKHAAPHHSQPHPHPQPHIPNNNNNNNAQNKQNARPRSRSSELLLSPKLIPERRHIHRIALIRGGSFVVFLHHESIAVWDCRAPVPTLMAEHPYNLPGKPLCILVLPRLNRDDVSVAHIATITSERRGVVWEVHLPLAKVPSNVHHDATIINSNTHQVNGHRHEMEEPPKTVILEEFSTFTLDDAAEDLAYVLPVDPAGAPAVVSSGFLDVFARDVAISYTHSGRVEFWTARIDPQRRRVEWLPTAAAETGVAEPALVSGSLAKKAALVNRDRSAVSIWDIRGARLEYYALEGREMEREGVAEGESLDLDLDLAALDDQGRAATTAITATTTTITSSSTSTSTSTSAPVQDLDWTSTPDSQSILAVGYPYRVVLLSELRFDYLNRGPAWAPVRDINIRELTPHPIGDSAWLSGGHLVVGAGNQFFVYDRRFVAAGTPSSFHSRPRTQNRNRNRNRGGSSSFGKGKSSGGSGGSMRDLFDVVQRLNGPLPVFHPQFLSQCILAAKNDVVKRVLMALHRALKFHVEGDEIDDYLGLDLAGFYGGGVKISTTRKSNGNNSKDSRGGGISFDGTFNDNDNNADEDEEYDNVFSETVASTICEKLQSIALPQLSAHEQIQLVDIVECAGVVERQRRSMDENGARFMLFFRQHALLKHKAGRGGGGGQGGGPGRGRGIGGGGGGKSLSWREITWAFHSSSQDVLTDFVARQFHGSMLWENARESGIFMWLADASAVKAQFEIVARNEYTKSELKNPVDCSLFYLALRKKTVLQGLWRMATWNKERVATQRLLGNNFDEPKWKTTALKNAYALLSKRRFEYAAAFFLLADHLQDAVNVCLNQIRDLQLAIAIARVYEGDNGPVLKKLLEEEVLAIAAQEGNRWLASWAFWMLKRRDMAVRALITPVYTLLETPLILDFKSKLFLADDPALVVLYAQLRDKTLQTLRGASKVTPRTEWEFVLHNARLYDRMGCDLLGLDLVRNWEFLRQPLPHAASFGDTNIDPRKMLRRGSSLVVADIPVSPIAPDSMKTGGMGAAPVKQQPTVFEEPDASALLDSFGF</sequence>
<dbReference type="KEGG" id="ela:UCREL1_8859"/>
<dbReference type="Pfam" id="PF12234">
    <property type="entry name" value="Rav1p_C"/>
    <property type="match status" value="2"/>
</dbReference>
<feature type="region of interest" description="Disordered" evidence="1">
    <location>
        <begin position="49"/>
        <end position="68"/>
    </location>
</feature>
<dbReference type="HOGENOM" id="CLU_000310_0_1_1"/>
<dbReference type="InterPro" id="IPR052208">
    <property type="entry name" value="DmX-like/RAVE_component"/>
</dbReference>
<evidence type="ECO:0000313" key="4">
    <source>
        <dbReference type="Proteomes" id="UP000012174"/>
    </source>
</evidence>
<feature type="compositionally biased region" description="Acidic residues" evidence="1">
    <location>
        <begin position="51"/>
        <end position="61"/>
    </location>
</feature>
<name>M7SDA4_EUTLA</name>
<feature type="compositionally biased region" description="Gly residues" evidence="1">
    <location>
        <begin position="1172"/>
        <end position="1192"/>
    </location>
</feature>
<dbReference type="PANTHER" id="PTHR13950:SF9">
    <property type="entry name" value="RABCONNECTIN-3A"/>
    <property type="match status" value="1"/>
</dbReference>
<dbReference type="PANTHER" id="PTHR13950">
    <property type="entry name" value="RABCONNECTIN-RELATED"/>
    <property type="match status" value="1"/>
</dbReference>
<feature type="region of interest" description="Disordered" evidence="1">
    <location>
        <begin position="520"/>
        <end position="560"/>
    </location>
</feature>
<dbReference type="SUPFAM" id="SSF50978">
    <property type="entry name" value="WD40 repeat-like"/>
    <property type="match status" value="1"/>
</dbReference>
<dbReference type="Proteomes" id="UP000012174">
    <property type="component" value="Unassembled WGS sequence"/>
</dbReference>
<feature type="domain" description="RAVE complex protein Rav1 C-terminal" evidence="2">
    <location>
        <begin position="740"/>
        <end position="805"/>
    </location>
</feature>
<feature type="region of interest" description="Disordered" evidence="1">
    <location>
        <begin position="1064"/>
        <end position="1098"/>
    </location>
</feature>
<feature type="compositionally biased region" description="Basic residues" evidence="1">
    <location>
        <begin position="958"/>
        <end position="970"/>
    </location>
</feature>
<dbReference type="STRING" id="1287681.M7SDA4"/>
<feature type="compositionally biased region" description="Polar residues" evidence="1">
    <location>
        <begin position="1064"/>
        <end position="1073"/>
    </location>
</feature>
<dbReference type="InterPro" id="IPR036322">
    <property type="entry name" value="WD40_repeat_dom_sf"/>
</dbReference>
<keyword evidence="4" id="KW-1185">Reference proteome</keyword>
<dbReference type="GO" id="GO:0007035">
    <property type="term" value="P:vacuolar acidification"/>
    <property type="evidence" value="ECO:0007669"/>
    <property type="project" value="TreeGrafter"/>
</dbReference>
<feature type="region of interest" description="Disordered" evidence="1">
    <location>
        <begin position="1170"/>
        <end position="1192"/>
    </location>
</feature>
<evidence type="ECO:0000259" key="2">
    <source>
        <dbReference type="Pfam" id="PF12234"/>
    </source>
</evidence>
<evidence type="ECO:0000256" key="1">
    <source>
        <dbReference type="SAM" id="MobiDB-lite"/>
    </source>
</evidence>
<feature type="region of interest" description="Disordered" evidence="1">
    <location>
        <begin position="953"/>
        <end position="988"/>
    </location>
</feature>
<reference evidence="4" key="1">
    <citation type="journal article" date="2013" name="Genome Announc.">
        <title>Draft genome sequence of the grapevine dieback fungus Eutypa lata UCR-EL1.</title>
        <authorList>
            <person name="Blanco-Ulate B."/>
            <person name="Rolshausen P.E."/>
            <person name="Cantu D."/>
        </authorList>
    </citation>
    <scope>NUCLEOTIDE SEQUENCE [LARGE SCALE GENOMIC DNA]</scope>
    <source>
        <strain evidence="4">UCR-EL1</strain>
    </source>
</reference>
<dbReference type="eggNOG" id="KOG1064">
    <property type="taxonomic scope" value="Eukaryota"/>
</dbReference>
<dbReference type="InterPro" id="IPR015943">
    <property type="entry name" value="WD40/YVTN_repeat-like_dom_sf"/>
</dbReference>
<dbReference type="GO" id="GO:0043291">
    <property type="term" value="C:RAVE complex"/>
    <property type="evidence" value="ECO:0007669"/>
    <property type="project" value="TreeGrafter"/>
</dbReference>
<protein>
    <submittedName>
        <fullName evidence="3">Putative wd repeat-containing protein</fullName>
    </submittedName>
</protein>
<feature type="region of interest" description="Disordered" evidence="1">
    <location>
        <begin position="123"/>
        <end position="151"/>
    </location>
</feature>
<feature type="domain" description="RAVE complex protein Rav1 C-terminal" evidence="2">
    <location>
        <begin position="857"/>
        <end position="1488"/>
    </location>
</feature>
<proteinExistence type="predicted"/>